<gene>
    <name evidence="1" type="ORF">S01H4_23573</name>
</gene>
<protein>
    <submittedName>
        <fullName evidence="1">Uncharacterized protein</fullName>
    </submittedName>
</protein>
<evidence type="ECO:0000313" key="1">
    <source>
        <dbReference type="EMBL" id="GAG78973.1"/>
    </source>
</evidence>
<sequence length="163" mass="17854">MSLWAGLYLRDDGAERKIWLDARLSAYLADMKKLRGSIHNATKTAICAIYYAQIQASNGADFNAVLQLQAYVDDLLCWIRRQNAYEGPCAYTVISVAQAFGSPAWHGMSPLSAIVESIEGDSQPNVDLAVATFNRTSDIIIQTHNCCSVTAVKLQARTIVTVP</sequence>
<accession>X1B481</accession>
<proteinExistence type="predicted"/>
<dbReference type="AlphaFoldDB" id="X1B481"/>
<name>X1B481_9ZZZZ</name>
<comment type="caution">
    <text evidence="1">The sequence shown here is derived from an EMBL/GenBank/DDBJ whole genome shotgun (WGS) entry which is preliminary data.</text>
</comment>
<organism evidence="1">
    <name type="scientific">marine sediment metagenome</name>
    <dbReference type="NCBI Taxonomy" id="412755"/>
    <lineage>
        <taxon>unclassified sequences</taxon>
        <taxon>metagenomes</taxon>
        <taxon>ecological metagenomes</taxon>
    </lineage>
</organism>
<dbReference type="EMBL" id="BART01010954">
    <property type="protein sequence ID" value="GAG78973.1"/>
    <property type="molecule type" value="Genomic_DNA"/>
</dbReference>
<reference evidence="1" key="1">
    <citation type="journal article" date="2014" name="Front. Microbiol.">
        <title>High frequency of phylogenetically diverse reductive dehalogenase-homologous genes in deep subseafloor sedimentary metagenomes.</title>
        <authorList>
            <person name="Kawai M."/>
            <person name="Futagami T."/>
            <person name="Toyoda A."/>
            <person name="Takaki Y."/>
            <person name="Nishi S."/>
            <person name="Hori S."/>
            <person name="Arai W."/>
            <person name="Tsubouchi T."/>
            <person name="Morono Y."/>
            <person name="Uchiyama I."/>
            <person name="Ito T."/>
            <person name="Fujiyama A."/>
            <person name="Inagaki F."/>
            <person name="Takami H."/>
        </authorList>
    </citation>
    <scope>NUCLEOTIDE SEQUENCE</scope>
    <source>
        <strain evidence="1">Expedition CK06-06</strain>
    </source>
</reference>